<feature type="transmembrane region" description="Helical" evidence="1">
    <location>
        <begin position="167"/>
        <end position="187"/>
    </location>
</feature>
<keyword evidence="1" id="KW-0812">Transmembrane</keyword>
<sequence length="196" mass="21039">LELLARPTFYVLVLGAIAADYTTLVVHGTIVDYALDKGVSRKTAEVSMTYCSATELFGRLALPLVADLRFVGRTNLVATCFTAMAATSLALPYTTSFLSYILVQVTTALFLACVATLKGVLVADNFGATAVPMFWGANGLALIPLLLANPFITGYFRDTMGSYDNLLRLLAGLQLFTALAFFLLAFVQGKRSARVS</sequence>
<dbReference type="GO" id="GO:0008028">
    <property type="term" value="F:monocarboxylic acid transmembrane transporter activity"/>
    <property type="evidence" value="ECO:0007669"/>
    <property type="project" value="TreeGrafter"/>
</dbReference>
<feature type="non-terminal residue" evidence="2">
    <location>
        <position position="1"/>
    </location>
</feature>
<dbReference type="AlphaFoldDB" id="A0A1E1X0K5"/>
<feature type="transmembrane region" description="Helical" evidence="1">
    <location>
        <begin position="12"/>
        <end position="35"/>
    </location>
</feature>
<keyword evidence="1" id="KW-1133">Transmembrane helix</keyword>
<evidence type="ECO:0000256" key="1">
    <source>
        <dbReference type="SAM" id="Phobius"/>
    </source>
</evidence>
<dbReference type="Gene3D" id="1.20.1250.20">
    <property type="entry name" value="MFS general substrate transporter like domains"/>
    <property type="match status" value="1"/>
</dbReference>
<proteinExistence type="evidence at transcript level"/>
<protein>
    <submittedName>
        <fullName evidence="2">Putative monocarboxylate transporter</fullName>
    </submittedName>
</protein>
<dbReference type="EMBL" id="GFAC01006612">
    <property type="protein sequence ID" value="JAT92576.1"/>
    <property type="molecule type" value="mRNA"/>
</dbReference>
<accession>A0A1E1X0K5</accession>
<dbReference type="InterPro" id="IPR036259">
    <property type="entry name" value="MFS_trans_sf"/>
</dbReference>
<dbReference type="InterPro" id="IPR050327">
    <property type="entry name" value="Proton-linked_MCT"/>
</dbReference>
<organism evidence="2">
    <name type="scientific">Amblyomma aureolatum</name>
    <dbReference type="NCBI Taxonomy" id="187763"/>
    <lineage>
        <taxon>Eukaryota</taxon>
        <taxon>Metazoa</taxon>
        <taxon>Ecdysozoa</taxon>
        <taxon>Arthropoda</taxon>
        <taxon>Chelicerata</taxon>
        <taxon>Arachnida</taxon>
        <taxon>Acari</taxon>
        <taxon>Parasitiformes</taxon>
        <taxon>Ixodida</taxon>
        <taxon>Ixodoidea</taxon>
        <taxon>Ixodidae</taxon>
        <taxon>Amblyomminae</taxon>
        <taxon>Amblyomma</taxon>
    </lineage>
</organism>
<name>A0A1E1X0K5_9ACAR</name>
<feature type="transmembrane region" description="Helical" evidence="1">
    <location>
        <begin position="97"/>
        <end position="117"/>
    </location>
</feature>
<dbReference type="PANTHER" id="PTHR11360:SF303">
    <property type="entry name" value="MAJOR FACILITATOR SUPERFAMILY (MFS) PROFILE DOMAIN-CONTAINING PROTEIN"/>
    <property type="match status" value="1"/>
</dbReference>
<feature type="transmembrane region" description="Helical" evidence="1">
    <location>
        <begin position="129"/>
        <end position="147"/>
    </location>
</feature>
<keyword evidence="1" id="KW-0472">Membrane</keyword>
<dbReference type="PANTHER" id="PTHR11360">
    <property type="entry name" value="MONOCARBOXYLATE TRANSPORTER"/>
    <property type="match status" value="1"/>
</dbReference>
<dbReference type="SUPFAM" id="SSF103473">
    <property type="entry name" value="MFS general substrate transporter"/>
    <property type="match status" value="1"/>
</dbReference>
<reference evidence="2" key="1">
    <citation type="journal article" date="2017" name="Front. Cell. Infect. Microbiol.">
        <title>The Distinct Transcriptional Response of the Midgut of Amblyomma sculptum and Amblyomma aureolatum Ticks to Rickettsia rickettsii Correlates to Their Differences in Susceptibility to Infection.</title>
        <authorList>
            <person name="Martins L.A."/>
            <person name="Galletti M.F.B.M."/>
            <person name="Ribeiro J.M."/>
            <person name="Fujita A."/>
            <person name="Costa F.B."/>
            <person name="Labruna M.B."/>
            <person name="Daffre S."/>
            <person name="Fogaca A.C."/>
        </authorList>
    </citation>
    <scope>NUCLEOTIDE SEQUENCE</scope>
</reference>
<evidence type="ECO:0000313" key="2">
    <source>
        <dbReference type="EMBL" id="JAT92576.1"/>
    </source>
</evidence>